<proteinExistence type="predicted"/>
<sequence>MIGSILLAVQGCSRQEAGPAIAFPSDAQIHKALQTQFAQDPANEAARQLVRTLAGERGALRYQVRQVIYRQGAFETRYDAALHLGQPGATSLQALYGTMIPQAERDKLPAQDLAGYEAWLQQHLAGLDKTDAPQAQALRATLQVLGECYRNAAEGSEVVVMQQLAALLSPERSGWFAEKLPAAGASVRCLPV</sequence>
<evidence type="ECO:0000313" key="1">
    <source>
        <dbReference type="EMBL" id="AVP58996.1"/>
    </source>
</evidence>
<reference evidence="2" key="1">
    <citation type="submission" date="2018-03" db="EMBL/GenBank/DDBJ databases">
        <title>Genome sequencing of Melaminivora sp. strain SC2-7.</title>
        <authorList>
            <person name="Kim S.-J."/>
            <person name="Heo J."/>
            <person name="Ahn J.-H."/>
            <person name="Kwon S.-W."/>
        </authorList>
    </citation>
    <scope>NUCLEOTIDE SEQUENCE [LARGE SCALE GENOMIC DNA]</scope>
    <source>
        <strain evidence="2">SC2-7</strain>
    </source>
</reference>
<name>A0A2P1NPQ8_9BURK</name>
<keyword evidence="2" id="KW-1185">Reference proteome</keyword>
<dbReference type="KEGG" id="melm:C7H73_05600"/>
<dbReference type="AlphaFoldDB" id="A0A2P1NPQ8"/>
<accession>A0A2P1NPQ8</accession>
<dbReference type="OrthoDB" id="8810375at2"/>
<protein>
    <submittedName>
        <fullName evidence="1">Uncharacterized protein</fullName>
    </submittedName>
</protein>
<dbReference type="Proteomes" id="UP000241829">
    <property type="component" value="Chromosome"/>
</dbReference>
<organism evidence="1 2">
    <name type="scientific">Pulveribacter suum</name>
    <dbReference type="NCBI Taxonomy" id="2116657"/>
    <lineage>
        <taxon>Bacteria</taxon>
        <taxon>Pseudomonadati</taxon>
        <taxon>Pseudomonadota</taxon>
        <taxon>Betaproteobacteria</taxon>
        <taxon>Burkholderiales</taxon>
        <taxon>Comamonadaceae</taxon>
        <taxon>Pulveribacter</taxon>
    </lineage>
</organism>
<dbReference type="EMBL" id="CP027792">
    <property type="protein sequence ID" value="AVP58996.1"/>
    <property type="molecule type" value="Genomic_DNA"/>
</dbReference>
<gene>
    <name evidence="1" type="ORF">C7H73_05600</name>
</gene>
<evidence type="ECO:0000313" key="2">
    <source>
        <dbReference type="Proteomes" id="UP000241829"/>
    </source>
</evidence>